<proteinExistence type="predicted"/>
<dbReference type="EMBL" id="JAGQHS010000185">
    <property type="protein sequence ID" value="MCA9758561.1"/>
    <property type="molecule type" value="Genomic_DNA"/>
</dbReference>
<sequence>MLIHETSLSETVDAVHAAVLAWQNGGTKPSATERKETARWIAGRQGLPGAYAGSFAGFEHERQNGIQLFTGERITSASARHILGEETCRALRALDVRDRALQSALDRADGGLLEALGRAERDPRNTNPGVFCCGKCTIGMWRNLLSGGLDRTEERLTKGLRWLHSMRNGSGKWNRLPFWYTVLALDEIDLPAAQKEIHYAAASLERAAKKKPAGGNESDAAIRRQALAVRALARL</sequence>
<dbReference type="AlphaFoldDB" id="A0A956NGT1"/>
<comment type="caution">
    <text evidence="1">The sequence shown here is derived from an EMBL/GenBank/DDBJ whole genome shotgun (WGS) entry which is preliminary data.</text>
</comment>
<reference evidence="1" key="1">
    <citation type="submission" date="2020-04" db="EMBL/GenBank/DDBJ databases">
        <authorList>
            <person name="Zhang T."/>
        </authorList>
    </citation>
    <scope>NUCLEOTIDE SEQUENCE</scope>
    <source>
        <strain evidence="1">HKST-UBA02</strain>
    </source>
</reference>
<name>A0A956NGT1_UNCEI</name>
<dbReference type="Proteomes" id="UP000739538">
    <property type="component" value="Unassembled WGS sequence"/>
</dbReference>
<dbReference type="InterPro" id="IPR008930">
    <property type="entry name" value="Terpenoid_cyclase/PrenylTrfase"/>
</dbReference>
<protein>
    <submittedName>
        <fullName evidence="1">Uncharacterized protein</fullName>
    </submittedName>
</protein>
<gene>
    <name evidence="1" type="ORF">KDA27_22385</name>
</gene>
<organism evidence="1 2">
    <name type="scientific">Eiseniibacteriota bacterium</name>
    <dbReference type="NCBI Taxonomy" id="2212470"/>
    <lineage>
        <taxon>Bacteria</taxon>
        <taxon>Candidatus Eiseniibacteriota</taxon>
    </lineage>
</organism>
<dbReference type="SUPFAM" id="SSF48239">
    <property type="entry name" value="Terpenoid cyclases/Protein prenyltransferases"/>
    <property type="match status" value="1"/>
</dbReference>
<accession>A0A956NGT1</accession>
<evidence type="ECO:0000313" key="1">
    <source>
        <dbReference type="EMBL" id="MCA9758561.1"/>
    </source>
</evidence>
<reference evidence="1" key="2">
    <citation type="journal article" date="2021" name="Microbiome">
        <title>Successional dynamics and alternative stable states in a saline activated sludge microbial community over 9 years.</title>
        <authorList>
            <person name="Wang Y."/>
            <person name="Ye J."/>
            <person name="Ju F."/>
            <person name="Liu L."/>
            <person name="Boyd J.A."/>
            <person name="Deng Y."/>
            <person name="Parks D.H."/>
            <person name="Jiang X."/>
            <person name="Yin X."/>
            <person name="Woodcroft B.J."/>
            <person name="Tyson G.W."/>
            <person name="Hugenholtz P."/>
            <person name="Polz M.F."/>
            <person name="Zhang T."/>
        </authorList>
    </citation>
    <scope>NUCLEOTIDE SEQUENCE</scope>
    <source>
        <strain evidence="1">HKST-UBA02</strain>
    </source>
</reference>
<evidence type="ECO:0000313" key="2">
    <source>
        <dbReference type="Proteomes" id="UP000739538"/>
    </source>
</evidence>